<organism evidence="1 2">
    <name type="scientific">Cytobacillus oceanisediminis</name>
    <dbReference type="NCBI Taxonomy" id="665099"/>
    <lineage>
        <taxon>Bacteria</taxon>
        <taxon>Bacillati</taxon>
        <taxon>Bacillota</taxon>
        <taxon>Bacilli</taxon>
        <taxon>Bacillales</taxon>
        <taxon>Bacillaceae</taxon>
        <taxon>Cytobacillus</taxon>
    </lineage>
</organism>
<accession>A0A2V3AEZ8</accession>
<dbReference type="Proteomes" id="UP000247150">
    <property type="component" value="Unassembled WGS sequence"/>
</dbReference>
<gene>
    <name evidence="1" type="ORF">DFO73_101659</name>
</gene>
<evidence type="ECO:0000313" key="1">
    <source>
        <dbReference type="EMBL" id="PWW32395.1"/>
    </source>
</evidence>
<protein>
    <submittedName>
        <fullName evidence="1">Uncharacterized protein</fullName>
    </submittedName>
</protein>
<proteinExistence type="predicted"/>
<sequence>MGTLSLPIYYSLGSARFNDNGEELDKKLIPLNIAQLQICKA</sequence>
<name>A0A2V3AEZ8_9BACI</name>
<reference evidence="1 2" key="1">
    <citation type="submission" date="2018-05" db="EMBL/GenBank/DDBJ databases">
        <title>Freshwater and sediment microbial communities from various areas in North America, analyzing microbe dynamics in response to fracking.</title>
        <authorList>
            <person name="Lamendella R."/>
        </authorList>
    </citation>
    <scope>NUCLEOTIDE SEQUENCE [LARGE SCALE GENOMIC DNA]</scope>
    <source>
        <strain evidence="1 2">15_TX</strain>
    </source>
</reference>
<dbReference type="EMBL" id="QGTW01000001">
    <property type="protein sequence ID" value="PWW32395.1"/>
    <property type="molecule type" value="Genomic_DNA"/>
</dbReference>
<dbReference type="AlphaFoldDB" id="A0A2V3AEZ8"/>
<evidence type="ECO:0000313" key="2">
    <source>
        <dbReference type="Proteomes" id="UP000247150"/>
    </source>
</evidence>
<comment type="caution">
    <text evidence="1">The sequence shown here is derived from an EMBL/GenBank/DDBJ whole genome shotgun (WGS) entry which is preliminary data.</text>
</comment>